<keyword evidence="7 9" id="KW-0129">CBS domain</keyword>
<dbReference type="PROSITE" id="PS51371">
    <property type="entry name" value="CBS"/>
    <property type="match status" value="2"/>
</dbReference>
<protein>
    <submittedName>
        <fullName evidence="14">Putative hemolysin</fullName>
    </submittedName>
</protein>
<feature type="transmembrane region" description="Helical" evidence="11">
    <location>
        <begin position="64"/>
        <end position="84"/>
    </location>
</feature>
<evidence type="ECO:0000256" key="3">
    <source>
        <dbReference type="ARBA" id="ARBA00022475"/>
    </source>
</evidence>
<evidence type="ECO:0000256" key="7">
    <source>
        <dbReference type="ARBA" id="ARBA00023122"/>
    </source>
</evidence>
<dbReference type="OrthoDB" id="9798188at2"/>
<dbReference type="PROSITE" id="PS51846">
    <property type="entry name" value="CNNM"/>
    <property type="match status" value="1"/>
</dbReference>
<dbReference type="InterPro" id="IPR002550">
    <property type="entry name" value="CNNM"/>
</dbReference>
<feature type="domain" description="CNNM transmembrane" evidence="13">
    <location>
        <begin position="4"/>
        <end position="202"/>
    </location>
</feature>
<dbReference type="InterPro" id="IPR005170">
    <property type="entry name" value="Transptr-assoc_dom"/>
</dbReference>
<dbReference type="FunFam" id="3.10.580.10:FF:000002">
    <property type="entry name" value="Magnesium/cobalt efflux protein CorC"/>
    <property type="match status" value="1"/>
</dbReference>
<evidence type="ECO:0000313" key="15">
    <source>
        <dbReference type="Proteomes" id="UP000189941"/>
    </source>
</evidence>
<dbReference type="InterPro" id="IPR036318">
    <property type="entry name" value="FAD-bd_PCMH-like_sf"/>
</dbReference>
<evidence type="ECO:0000313" key="14">
    <source>
        <dbReference type="EMBL" id="SJZ40649.1"/>
    </source>
</evidence>
<dbReference type="AlphaFoldDB" id="A0A1T4KE16"/>
<feature type="transmembrane region" description="Helical" evidence="11">
    <location>
        <begin position="12"/>
        <end position="33"/>
    </location>
</feature>
<dbReference type="PANTHER" id="PTHR43099:SF5">
    <property type="entry name" value="HLYC_CORC FAMILY TRANSPORTER"/>
    <property type="match status" value="1"/>
</dbReference>
<evidence type="ECO:0000256" key="9">
    <source>
        <dbReference type="PROSITE-ProRule" id="PRU00703"/>
    </source>
</evidence>
<keyword evidence="4 10" id="KW-0812">Transmembrane</keyword>
<dbReference type="Pfam" id="PF01595">
    <property type="entry name" value="CNNM"/>
    <property type="match status" value="1"/>
</dbReference>
<dbReference type="EMBL" id="FUWO01000004">
    <property type="protein sequence ID" value="SJZ40649.1"/>
    <property type="molecule type" value="Genomic_DNA"/>
</dbReference>
<dbReference type="SUPFAM" id="SSF56176">
    <property type="entry name" value="FAD-binding/transporter-associated domain-like"/>
    <property type="match status" value="1"/>
</dbReference>
<proteinExistence type="inferred from homology"/>
<organism evidence="14 15">
    <name type="scientific">Globicatella sulfidifaciens DSM 15739</name>
    <dbReference type="NCBI Taxonomy" id="1121925"/>
    <lineage>
        <taxon>Bacteria</taxon>
        <taxon>Bacillati</taxon>
        <taxon>Bacillota</taxon>
        <taxon>Bacilli</taxon>
        <taxon>Lactobacillales</taxon>
        <taxon>Aerococcaceae</taxon>
        <taxon>Globicatella</taxon>
    </lineage>
</organism>
<evidence type="ECO:0000259" key="12">
    <source>
        <dbReference type="PROSITE" id="PS51371"/>
    </source>
</evidence>
<dbReference type="Pfam" id="PF03471">
    <property type="entry name" value="CorC_HlyC"/>
    <property type="match status" value="1"/>
</dbReference>
<keyword evidence="6 10" id="KW-1133">Transmembrane helix</keyword>
<comment type="subcellular location">
    <subcellularLocation>
        <location evidence="1">Cell membrane</location>
        <topology evidence="1">Multi-pass membrane protein</topology>
    </subcellularLocation>
</comment>
<comment type="similarity">
    <text evidence="2">Belongs to the UPF0053 family.</text>
</comment>
<evidence type="ECO:0000256" key="8">
    <source>
        <dbReference type="ARBA" id="ARBA00023136"/>
    </source>
</evidence>
<evidence type="ECO:0000256" key="11">
    <source>
        <dbReference type="SAM" id="Phobius"/>
    </source>
</evidence>
<evidence type="ECO:0000256" key="1">
    <source>
        <dbReference type="ARBA" id="ARBA00004651"/>
    </source>
</evidence>
<name>A0A1T4KE16_9LACT</name>
<dbReference type="Gene3D" id="3.30.465.10">
    <property type="match status" value="1"/>
</dbReference>
<dbReference type="SMART" id="SM01091">
    <property type="entry name" value="CorC_HlyC"/>
    <property type="match status" value="1"/>
</dbReference>
<dbReference type="GO" id="GO:0005886">
    <property type="term" value="C:plasma membrane"/>
    <property type="evidence" value="ECO:0007669"/>
    <property type="project" value="UniProtKB-SubCell"/>
</dbReference>
<accession>A0A1T4KE16</accession>
<keyword evidence="5" id="KW-0677">Repeat</keyword>
<dbReference type="InterPro" id="IPR046342">
    <property type="entry name" value="CBS_dom_sf"/>
</dbReference>
<dbReference type="Pfam" id="PF00571">
    <property type="entry name" value="CBS"/>
    <property type="match status" value="2"/>
</dbReference>
<dbReference type="Gene3D" id="3.10.580.10">
    <property type="entry name" value="CBS-domain"/>
    <property type="match status" value="1"/>
</dbReference>
<dbReference type="InterPro" id="IPR044751">
    <property type="entry name" value="Ion_transp-like_CBS"/>
</dbReference>
<evidence type="ECO:0000256" key="10">
    <source>
        <dbReference type="PROSITE-ProRule" id="PRU01193"/>
    </source>
</evidence>
<dbReference type="STRING" id="1121925.SAMN02746011_00708"/>
<evidence type="ECO:0000259" key="13">
    <source>
        <dbReference type="PROSITE" id="PS51846"/>
    </source>
</evidence>
<feature type="domain" description="CBS" evidence="12">
    <location>
        <begin position="221"/>
        <end position="284"/>
    </location>
</feature>
<keyword evidence="15" id="KW-1185">Reference proteome</keyword>
<evidence type="ECO:0000256" key="2">
    <source>
        <dbReference type="ARBA" id="ARBA00006337"/>
    </source>
</evidence>
<dbReference type="SUPFAM" id="SSF54631">
    <property type="entry name" value="CBS-domain pair"/>
    <property type="match status" value="1"/>
</dbReference>
<keyword evidence="8 10" id="KW-0472">Membrane</keyword>
<dbReference type="RefSeq" id="WP_078755501.1">
    <property type="nucleotide sequence ID" value="NZ_FUWO01000004.1"/>
</dbReference>
<gene>
    <name evidence="14" type="ORF">SAMN02746011_00708</name>
</gene>
<evidence type="ECO:0000256" key="4">
    <source>
        <dbReference type="ARBA" id="ARBA00022692"/>
    </source>
</evidence>
<evidence type="ECO:0000256" key="6">
    <source>
        <dbReference type="ARBA" id="ARBA00022989"/>
    </source>
</evidence>
<feature type="domain" description="CBS" evidence="12">
    <location>
        <begin position="287"/>
        <end position="344"/>
    </location>
</feature>
<dbReference type="InterPro" id="IPR051676">
    <property type="entry name" value="UPF0053_domain"/>
</dbReference>
<dbReference type="Proteomes" id="UP000189941">
    <property type="component" value="Unassembled WGS sequence"/>
</dbReference>
<dbReference type="CDD" id="cd04590">
    <property type="entry name" value="CBS_pair_CorC_HlyC_assoc"/>
    <property type="match status" value="1"/>
</dbReference>
<sequence length="464" mass="51978">MDPSGNSLFSQILTILILTAINAFFAASEMAFVSLNRKKIDTLVEEGNKRAVKVQALLDKSEDFLATIQVAITLAGFLSSASAATSFAKYIAQWIPQFPGVNTLAIVLVTILLSYITLVFGELFPKQVALQMPEKIAMWTAGTIQFVQTVFKPFVRLLSASTGLLRSVTPIDFSKEEEKYTRDEMRAILAESRLEGTIDATELTMLEGVLSLDSKLAREVMVPRTDTQMVDIEDSKEDILNTLLSSPFSRIPLYETEKDNVIGVIHMKNVMKAAREVGFDNIEFREIASEPLFVPSTIYIDDLLVEFKREQTHMAILRDEYGGVEGIVTLEDLLEEIVGEIEDETDMGNAGDIRKIDDQNYYINGGLSIDKFNNYFNQSLSDEEVDTIAGSIIYEIGYVPEDDEKVSVRANEYVLTTSHVENGRIRGVLVQLDPDLTVETLYNLYDEETEAYVPMKEVLEELTD</sequence>
<reference evidence="15" key="1">
    <citation type="submission" date="2017-02" db="EMBL/GenBank/DDBJ databases">
        <authorList>
            <person name="Varghese N."/>
            <person name="Submissions S."/>
        </authorList>
    </citation>
    <scope>NUCLEOTIDE SEQUENCE [LARGE SCALE GENOMIC DNA]</scope>
    <source>
        <strain evidence="15">DSM 15739</strain>
    </source>
</reference>
<dbReference type="InterPro" id="IPR000644">
    <property type="entry name" value="CBS_dom"/>
</dbReference>
<dbReference type="InterPro" id="IPR016169">
    <property type="entry name" value="FAD-bd_PCMH_sub2"/>
</dbReference>
<dbReference type="PANTHER" id="PTHR43099">
    <property type="entry name" value="UPF0053 PROTEIN YRKA"/>
    <property type="match status" value="1"/>
</dbReference>
<keyword evidence="3" id="KW-1003">Cell membrane</keyword>
<evidence type="ECO:0000256" key="5">
    <source>
        <dbReference type="ARBA" id="ARBA00022737"/>
    </source>
</evidence>
<feature type="transmembrane region" description="Helical" evidence="11">
    <location>
        <begin position="104"/>
        <end position="124"/>
    </location>
</feature>
<dbReference type="GO" id="GO:0050660">
    <property type="term" value="F:flavin adenine dinucleotide binding"/>
    <property type="evidence" value="ECO:0007669"/>
    <property type="project" value="InterPro"/>
</dbReference>